<proteinExistence type="evidence at transcript level"/>
<organism evidence="2">
    <name type="scientific">Pfiesteria piscicida</name>
    <name type="common">Phantom dinoflagellate</name>
    <dbReference type="NCBI Taxonomy" id="71001"/>
    <lineage>
        <taxon>Eukaryota</taxon>
        <taxon>Sar</taxon>
        <taxon>Alveolata</taxon>
        <taxon>Dinophyceae</taxon>
        <taxon>Peridiniales</taxon>
        <taxon>Pfiesteriaceae</taxon>
        <taxon>Pfiesteria</taxon>
    </lineage>
</organism>
<reference evidence="2" key="1">
    <citation type="journal article" date="2007" name="Proc. Natl. Acad. Sci. U.S.A.">
        <title>Spliced leader RNA trans-splicing in dinoflagellates.</title>
        <authorList>
            <person name="Zhang H."/>
            <person name="Hou Y."/>
            <person name="Miranda L."/>
            <person name="Campbell D.A."/>
            <person name="Sturm N.R."/>
            <person name="Gaasterland T."/>
            <person name="Lin S."/>
        </authorList>
    </citation>
    <scope>NUCLEOTIDE SEQUENCE</scope>
</reference>
<accession>A3E3V4</accession>
<keyword evidence="1" id="KW-0732">Signal</keyword>
<protein>
    <submittedName>
        <fullName evidence="2">Uncharacterized protein</fullName>
    </submittedName>
</protein>
<feature type="chain" id="PRO_5002652495" evidence="1">
    <location>
        <begin position="20"/>
        <end position="280"/>
    </location>
</feature>
<feature type="non-terminal residue" evidence="2">
    <location>
        <position position="280"/>
    </location>
</feature>
<sequence>MQLASVVLLAWPLLSHGLAVDLRSTSGQGAEMSGAAKHVLAAFNASFDYEAYGKLADAMRQGVARLASGSAAPYSLRPVGPHCDKGAAVEEAASVMDSISTFPGGAARFDAGAFFANKLATLGNAAKTPAASSAVSVKALASLGLTTAMGIVQTVVASAVHVVPPLIPPPVWNNQPLTCVPMVTGHNCFGAVLHPITMADFVLADVTDSVMDGALDSFPATYAQKVGKTSDAMYRACGAAYFSMHCSSLFPRCTVPQSSTIRSLQAVASRCACTFACYLL</sequence>
<evidence type="ECO:0000313" key="2">
    <source>
        <dbReference type="EMBL" id="ABI14371.1"/>
    </source>
</evidence>
<name>A3E3V4_PFIPI</name>
<dbReference type="AlphaFoldDB" id="A3E3V4"/>
<dbReference type="EMBL" id="DQ864958">
    <property type="protein sequence ID" value="ABI14371.1"/>
    <property type="molecule type" value="mRNA"/>
</dbReference>
<feature type="signal peptide" evidence="1">
    <location>
        <begin position="1"/>
        <end position="19"/>
    </location>
</feature>
<evidence type="ECO:0000256" key="1">
    <source>
        <dbReference type="SAM" id="SignalP"/>
    </source>
</evidence>